<name>J9G345_9ZZZZ</name>
<reference evidence="1" key="1">
    <citation type="journal article" date="2012" name="PLoS ONE">
        <title>Gene sets for utilization of primary and secondary nutrition supplies in the distal gut of endangered iberian lynx.</title>
        <authorList>
            <person name="Alcaide M."/>
            <person name="Messina E."/>
            <person name="Richter M."/>
            <person name="Bargiela R."/>
            <person name="Peplies J."/>
            <person name="Huws S.A."/>
            <person name="Newbold C.J."/>
            <person name="Golyshin P.N."/>
            <person name="Simon M.A."/>
            <person name="Lopez G."/>
            <person name="Yakimov M.M."/>
            <person name="Ferrer M."/>
        </authorList>
    </citation>
    <scope>NUCLEOTIDE SEQUENCE</scope>
</reference>
<gene>
    <name evidence="1" type="ORF">EVA_10283</name>
</gene>
<proteinExistence type="predicted"/>
<accession>J9G345</accession>
<sequence>MTCCNFSGECTAQSKTTSLARHFLRIAARLGTKSSTAANPYRRTVRTAASAASAFLFPRFTTTAANHGTGFSCGSTLTLVSQLHNNCLVYNSFVELSAKYVFI</sequence>
<dbReference type="EMBL" id="AMCI01002882">
    <property type="protein sequence ID" value="EJX01612.1"/>
    <property type="molecule type" value="Genomic_DNA"/>
</dbReference>
<comment type="caution">
    <text evidence="1">The sequence shown here is derived from an EMBL/GenBank/DDBJ whole genome shotgun (WGS) entry which is preliminary data.</text>
</comment>
<evidence type="ECO:0000313" key="1">
    <source>
        <dbReference type="EMBL" id="EJX01612.1"/>
    </source>
</evidence>
<dbReference type="AlphaFoldDB" id="J9G345"/>
<protein>
    <submittedName>
        <fullName evidence="1">Uncharacterized protein</fullName>
    </submittedName>
</protein>
<organism evidence="1">
    <name type="scientific">gut metagenome</name>
    <dbReference type="NCBI Taxonomy" id="749906"/>
    <lineage>
        <taxon>unclassified sequences</taxon>
        <taxon>metagenomes</taxon>
        <taxon>organismal metagenomes</taxon>
    </lineage>
</organism>